<organism evidence="1 2">
    <name type="scientific">Cyclonatronum proteinivorum</name>
    <dbReference type="NCBI Taxonomy" id="1457365"/>
    <lineage>
        <taxon>Bacteria</taxon>
        <taxon>Pseudomonadati</taxon>
        <taxon>Balneolota</taxon>
        <taxon>Balneolia</taxon>
        <taxon>Balneolales</taxon>
        <taxon>Cyclonatronaceae</taxon>
        <taxon>Cyclonatronum</taxon>
    </lineage>
</organism>
<dbReference type="KEGG" id="cprv:CYPRO_1184"/>
<dbReference type="Proteomes" id="UP000254808">
    <property type="component" value="Chromosome"/>
</dbReference>
<dbReference type="AlphaFoldDB" id="A0A345UIZ6"/>
<evidence type="ECO:0000313" key="2">
    <source>
        <dbReference type="Proteomes" id="UP000254808"/>
    </source>
</evidence>
<keyword evidence="2" id="KW-1185">Reference proteome</keyword>
<dbReference type="EMBL" id="CP027806">
    <property type="protein sequence ID" value="AXJ00448.1"/>
    <property type="molecule type" value="Genomic_DNA"/>
</dbReference>
<accession>A0A345UIZ6</accession>
<gene>
    <name evidence="1" type="ORF">CYPRO_1184</name>
</gene>
<evidence type="ECO:0000313" key="1">
    <source>
        <dbReference type="EMBL" id="AXJ00448.1"/>
    </source>
</evidence>
<sequence>MQNFFGLKLRLTVVFLVLGGFALTHLPQHQAVKEYNTFSNWVIQHLSVAYSDTDTEAQSDKPNSEHLRSLIQKTMLGAHTTGADECPDDKTRFLPHLYLAWTQHHDASDMAGTFAHERISIQLILKHFAVTLSGTLFSASGTETYPSFLRDSLHKQISAFPSFRLQAIISGQSVNAP</sequence>
<name>A0A345UIZ6_9BACT</name>
<reference evidence="1 2" key="1">
    <citation type="submission" date="2018-03" db="EMBL/GenBank/DDBJ databases">
        <title>Phenotypic and genomic properties of Cyclonatronum proteinivorum gen. nov., sp. nov., a haloalkaliphilic bacteroidete from soda lakes possessing Na+-translocating rhodopsin.</title>
        <authorList>
            <person name="Toshchakov S.V."/>
            <person name="Korzhenkov A."/>
            <person name="Samarov N.I."/>
            <person name="Kublanov I.V."/>
            <person name="Muntyan M.S."/>
            <person name="Sorokin D.Y."/>
        </authorList>
    </citation>
    <scope>NUCLEOTIDE SEQUENCE [LARGE SCALE GENOMIC DNA]</scope>
    <source>
        <strain evidence="1 2">Omega</strain>
    </source>
</reference>
<proteinExistence type="predicted"/>
<dbReference type="RefSeq" id="WP_114983725.1">
    <property type="nucleotide sequence ID" value="NZ_CP027806.1"/>
</dbReference>
<protein>
    <submittedName>
        <fullName evidence="1">Uncharacterized protein</fullName>
    </submittedName>
</protein>